<proteinExistence type="predicted"/>
<sequence length="242" mass="27395">MTCCVPSTATIADRHSNLEYYRCCCSRYKVTAIAKPAALISGVLYVFYVLLYVGFYSWLTVFPVLLGLFMYWTLYIGIFHRRHLMLLPYMVFEVISIIGYFMLLIWLSLFVMAATQLSEESRTSIEHSVPTPHINFGYVIFLIFSTVFGIGLKAWLFSVMLALYRFLRFKEAHGDLVYAQYVNGGVHINAGSDLYPYPPPPFTATPSGPTPQFNAAFNGYDYPPLPSYETAMSTEKNGPLPA</sequence>
<protein>
    <submittedName>
        <fullName evidence="2">Uncharacterized protein</fullName>
    </submittedName>
</protein>
<comment type="caution">
    <text evidence="2">The sequence shown here is derived from an EMBL/GenBank/DDBJ whole genome shotgun (WGS) entry which is preliminary data.</text>
</comment>
<evidence type="ECO:0000313" key="2">
    <source>
        <dbReference type="EMBL" id="KHN80433.1"/>
    </source>
</evidence>
<evidence type="ECO:0000256" key="1">
    <source>
        <dbReference type="SAM" id="Phobius"/>
    </source>
</evidence>
<keyword evidence="3" id="KW-1185">Reference proteome</keyword>
<keyword evidence="1" id="KW-0812">Transmembrane</keyword>
<gene>
    <name evidence="2" type="ORF">Tcan_09752</name>
</gene>
<feature type="transmembrane region" description="Helical" evidence="1">
    <location>
        <begin position="37"/>
        <end position="55"/>
    </location>
</feature>
<feature type="transmembrane region" description="Helical" evidence="1">
    <location>
        <begin position="61"/>
        <end position="79"/>
    </location>
</feature>
<organism evidence="2 3">
    <name type="scientific">Toxocara canis</name>
    <name type="common">Canine roundworm</name>
    <dbReference type="NCBI Taxonomy" id="6265"/>
    <lineage>
        <taxon>Eukaryota</taxon>
        <taxon>Metazoa</taxon>
        <taxon>Ecdysozoa</taxon>
        <taxon>Nematoda</taxon>
        <taxon>Chromadorea</taxon>
        <taxon>Rhabditida</taxon>
        <taxon>Spirurina</taxon>
        <taxon>Ascaridomorpha</taxon>
        <taxon>Ascaridoidea</taxon>
        <taxon>Toxocaridae</taxon>
        <taxon>Toxocara</taxon>
    </lineage>
</organism>
<dbReference type="EMBL" id="JPKZ01001747">
    <property type="protein sequence ID" value="KHN80433.1"/>
    <property type="molecule type" value="Genomic_DNA"/>
</dbReference>
<feature type="transmembrane region" description="Helical" evidence="1">
    <location>
        <begin position="91"/>
        <end position="116"/>
    </location>
</feature>
<name>A0A0B2VFU1_TOXCA</name>
<keyword evidence="1" id="KW-0472">Membrane</keyword>
<accession>A0A0B2VFU1</accession>
<dbReference type="Proteomes" id="UP000031036">
    <property type="component" value="Unassembled WGS sequence"/>
</dbReference>
<reference evidence="2 3" key="1">
    <citation type="submission" date="2014-11" db="EMBL/GenBank/DDBJ databases">
        <title>Genetic blueprint of the zoonotic pathogen Toxocara canis.</title>
        <authorList>
            <person name="Zhu X.-Q."/>
            <person name="Korhonen P.K."/>
            <person name="Cai H."/>
            <person name="Young N.D."/>
            <person name="Nejsum P."/>
            <person name="von Samson-Himmelstjerna G."/>
            <person name="Boag P.R."/>
            <person name="Tan P."/>
            <person name="Li Q."/>
            <person name="Min J."/>
            <person name="Yang Y."/>
            <person name="Wang X."/>
            <person name="Fang X."/>
            <person name="Hall R.S."/>
            <person name="Hofmann A."/>
            <person name="Sternberg P.W."/>
            <person name="Jex A.R."/>
            <person name="Gasser R.B."/>
        </authorList>
    </citation>
    <scope>NUCLEOTIDE SEQUENCE [LARGE SCALE GENOMIC DNA]</scope>
    <source>
        <strain evidence="2">PN_DK_2014</strain>
    </source>
</reference>
<keyword evidence="1" id="KW-1133">Transmembrane helix</keyword>
<evidence type="ECO:0000313" key="3">
    <source>
        <dbReference type="Proteomes" id="UP000031036"/>
    </source>
</evidence>
<dbReference type="AlphaFoldDB" id="A0A0B2VFU1"/>
<feature type="transmembrane region" description="Helical" evidence="1">
    <location>
        <begin position="136"/>
        <end position="164"/>
    </location>
</feature>
<dbReference type="OrthoDB" id="5795757at2759"/>